<sequence>MTVMELLRKGTSTTGGPDPRGHHRTFLAGAGAASASALAFVLPALLVWVAASQSTVEWTTALGVGASLWLLGGGAHLALGDTPVTVVPLLFLALAVAGGAWAARRAVREPAEDRTVTLAADVVHRPLGLALAAWIAGYAAAAALWSVVAYAAGPEPVLWTLILPVVVVPVAAAAIALGRCVRARPELVGPGLRRPGWLPEVVRRALRPGVEGAVGLLGAGIVACSVLVVLHWGRIAHLQGELAPGVVGGVVLSLAQLLVLPNLGLWAVSFMAGTGFSAVEGASATWTGSRTSLLPMVPVLGALPEPGAFPGIVPLVVLVPVAVGAFVGWRSLRSVARLSRTRTKLTVTGVSVTVAAALVGLVDVVAGSSLGSARLSSIGAPAGAMTLALLVELAIGAALVLLWDRWKLRR</sequence>
<feature type="transmembrane region" description="Helical" evidence="1">
    <location>
        <begin position="213"/>
        <end position="230"/>
    </location>
</feature>
<feature type="transmembrane region" description="Helical" evidence="1">
    <location>
        <begin position="382"/>
        <end position="403"/>
    </location>
</feature>
<gene>
    <name evidence="2" type="ORF">GCM10025782_25510</name>
</gene>
<reference evidence="3" key="1">
    <citation type="journal article" date="2019" name="Int. J. Syst. Evol. Microbiol.">
        <title>The Global Catalogue of Microorganisms (GCM) 10K type strain sequencing project: providing services to taxonomists for standard genome sequencing and annotation.</title>
        <authorList>
            <consortium name="The Broad Institute Genomics Platform"/>
            <consortium name="The Broad Institute Genome Sequencing Center for Infectious Disease"/>
            <person name="Wu L."/>
            <person name="Ma J."/>
        </authorList>
    </citation>
    <scope>NUCLEOTIDE SEQUENCE [LARGE SCALE GENOMIC DNA]</scope>
    <source>
        <strain evidence="3">JCM 18961</strain>
    </source>
</reference>
<feature type="transmembrane region" description="Helical" evidence="1">
    <location>
        <begin position="242"/>
        <end position="260"/>
    </location>
</feature>
<keyword evidence="1" id="KW-0472">Membrane</keyword>
<dbReference type="RefSeq" id="WP_345503805.1">
    <property type="nucleotide sequence ID" value="NZ_BAABLO010000011.1"/>
</dbReference>
<dbReference type="Proteomes" id="UP001500556">
    <property type="component" value="Unassembled WGS sequence"/>
</dbReference>
<evidence type="ECO:0000313" key="2">
    <source>
        <dbReference type="EMBL" id="GAA4726150.1"/>
    </source>
</evidence>
<feature type="transmembrane region" description="Helical" evidence="1">
    <location>
        <begin position="308"/>
        <end position="329"/>
    </location>
</feature>
<feature type="transmembrane region" description="Helical" evidence="1">
    <location>
        <begin position="127"/>
        <end position="151"/>
    </location>
</feature>
<feature type="transmembrane region" description="Helical" evidence="1">
    <location>
        <begin position="350"/>
        <end position="370"/>
    </location>
</feature>
<feature type="transmembrane region" description="Helical" evidence="1">
    <location>
        <begin position="85"/>
        <end position="107"/>
    </location>
</feature>
<keyword evidence="1" id="KW-1133">Transmembrane helix</keyword>
<dbReference type="Pfam" id="PF19877">
    <property type="entry name" value="DUF6350"/>
    <property type="match status" value="1"/>
</dbReference>
<keyword evidence="1" id="KW-0812">Transmembrane</keyword>
<feature type="transmembrane region" description="Helical" evidence="1">
    <location>
        <begin position="58"/>
        <end position="79"/>
    </location>
</feature>
<dbReference type="InterPro" id="IPR045931">
    <property type="entry name" value="DUF6350"/>
</dbReference>
<feature type="transmembrane region" description="Helical" evidence="1">
    <location>
        <begin position="157"/>
        <end position="177"/>
    </location>
</feature>
<dbReference type="EMBL" id="BAABLO010000011">
    <property type="protein sequence ID" value="GAA4726150.1"/>
    <property type="molecule type" value="Genomic_DNA"/>
</dbReference>
<evidence type="ECO:0000313" key="3">
    <source>
        <dbReference type="Proteomes" id="UP001500556"/>
    </source>
</evidence>
<keyword evidence="3" id="KW-1185">Reference proteome</keyword>
<accession>A0ABP8YBU6</accession>
<comment type="caution">
    <text evidence="2">The sequence shown here is derived from an EMBL/GenBank/DDBJ whole genome shotgun (WGS) entry which is preliminary data.</text>
</comment>
<feature type="transmembrane region" description="Helical" evidence="1">
    <location>
        <begin position="26"/>
        <end position="51"/>
    </location>
</feature>
<proteinExistence type="predicted"/>
<evidence type="ECO:0000256" key="1">
    <source>
        <dbReference type="SAM" id="Phobius"/>
    </source>
</evidence>
<protein>
    <submittedName>
        <fullName evidence="2">Uncharacterized protein</fullName>
    </submittedName>
</protein>
<feature type="transmembrane region" description="Helical" evidence="1">
    <location>
        <begin position="267"/>
        <end position="288"/>
    </location>
</feature>
<name>A0ABP8YBU6_9MICO</name>
<organism evidence="2 3">
    <name type="scientific">Pedococcus ginsenosidimutans</name>
    <dbReference type="NCBI Taxonomy" id="490570"/>
    <lineage>
        <taxon>Bacteria</taxon>
        <taxon>Bacillati</taxon>
        <taxon>Actinomycetota</taxon>
        <taxon>Actinomycetes</taxon>
        <taxon>Micrococcales</taxon>
        <taxon>Intrasporangiaceae</taxon>
        <taxon>Pedococcus</taxon>
    </lineage>
</organism>